<gene>
    <name evidence="1" type="ORF">GCM10008090_16630</name>
</gene>
<proteinExistence type="predicted"/>
<organism evidence="1 2">
    <name type="scientific">Arenicella chitinivorans</name>
    <dbReference type="NCBI Taxonomy" id="1329800"/>
    <lineage>
        <taxon>Bacteria</taxon>
        <taxon>Pseudomonadati</taxon>
        <taxon>Pseudomonadota</taxon>
        <taxon>Gammaproteobacteria</taxon>
        <taxon>Arenicellales</taxon>
        <taxon>Arenicellaceae</taxon>
        <taxon>Arenicella</taxon>
    </lineage>
</organism>
<accession>A0A918VM40</accession>
<protein>
    <submittedName>
        <fullName evidence="1">Uncharacterized protein</fullName>
    </submittedName>
</protein>
<evidence type="ECO:0000313" key="2">
    <source>
        <dbReference type="Proteomes" id="UP000614811"/>
    </source>
</evidence>
<keyword evidence="2" id="KW-1185">Reference proteome</keyword>
<comment type="caution">
    <text evidence="1">The sequence shown here is derived from an EMBL/GenBank/DDBJ whole genome shotgun (WGS) entry which is preliminary data.</text>
</comment>
<evidence type="ECO:0000313" key="1">
    <source>
        <dbReference type="EMBL" id="GHA07469.1"/>
    </source>
</evidence>
<reference evidence="1" key="1">
    <citation type="journal article" date="2014" name="Int. J. Syst. Evol. Microbiol.">
        <title>Complete genome sequence of Corynebacterium casei LMG S-19264T (=DSM 44701T), isolated from a smear-ripened cheese.</title>
        <authorList>
            <consortium name="US DOE Joint Genome Institute (JGI-PGF)"/>
            <person name="Walter F."/>
            <person name="Albersmeier A."/>
            <person name="Kalinowski J."/>
            <person name="Ruckert C."/>
        </authorList>
    </citation>
    <scope>NUCLEOTIDE SEQUENCE</scope>
    <source>
        <strain evidence="1">KCTC 12711</strain>
    </source>
</reference>
<reference evidence="1" key="2">
    <citation type="submission" date="2020-09" db="EMBL/GenBank/DDBJ databases">
        <authorList>
            <person name="Sun Q."/>
            <person name="Kim S."/>
        </authorList>
    </citation>
    <scope>NUCLEOTIDE SEQUENCE</scope>
    <source>
        <strain evidence="1">KCTC 12711</strain>
    </source>
</reference>
<dbReference type="AlphaFoldDB" id="A0A918VM40"/>
<dbReference type="EMBL" id="BMXA01000002">
    <property type="protein sequence ID" value="GHA07469.1"/>
    <property type="molecule type" value="Genomic_DNA"/>
</dbReference>
<dbReference type="Proteomes" id="UP000614811">
    <property type="component" value="Unassembled WGS sequence"/>
</dbReference>
<name>A0A918VM40_9GAMM</name>
<sequence length="68" mass="7593">MAALISVSIVTTKPVTFCLHQSAGTRLYSRVARLNAETAEDKTDSERQGNFITAKTHTFRRFTLFNGD</sequence>